<dbReference type="InterPro" id="IPR036388">
    <property type="entry name" value="WH-like_DNA-bd_sf"/>
</dbReference>
<keyword evidence="4" id="KW-0804">Transcription</keyword>
<keyword evidence="7" id="KW-1185">Reference proteome</keyword>
<dbReference type="SUPFAM" id="SSF46785">
    <property type="entry name" value="Winged helix' DNA-binding domain"/>
    <property type="match status" value="1"/>
</dbReference>
<comment type="caution">
    <text evidence="6">The sequence shown here is derived from an EMBL/GenBank/DDBJ whole genome shotgun (WGS) entry which is preliminary data.</text>
</comment>
<evidence type="ECO:0000259" key="5">
    <source>
        <dbReference type="PROSITE" id="PS50931"/>
    </source>
</evidence>
<dbReference type="PANTHER" id="PTHR30126:SF88">
    <property type="entry name" value="TRANSCRIPTIONAL REGULATOR-RELATED"/>
    <property type="match status" value="1"/>
</dbReference>
<proteinExistence type="inferred from homology"/>
<dbReference type="Gene3D" id="3.40.190.290">
    <property type="match status" value="1"/>
</dbReference>
<feature type="domain" description="HTH lysR-type" evidence="5">
    <location>
        <begin position="1"/>
        <end position="61"/>
    </location>
</feature>
<protein>
    <submittedName>
        <fullName evidence="6">Transcriptional regulator</fullName>
    </submittedName>
</protein>
<comment type="similarity">
    <text evidence="1">Belongs to the LysR transcriptional regulatory family.</text>
</comment>
<keyword evidence="2" id="KW-0805">Transcription regulation</keyword>
<dbReference type="GO" id="GO:0000976">
    <property type="term" value="F:transcription cis-regulatory region binding"/>
    <property type="evidence" value="ECO:0007669"/>
    <property type="project" value="TreeGrafter"/>
</dbReference>
<evidence type="ECO:0000256" key="2">
    <source>
        <dbReference type="ARBA" id="ARBA00023015"/>
    </source>
</evidence>
<dbReference type="RefSeq" id="WP_189406937.1">
    <property type="nucleotide sequence ID" value="NZ_BMXP01000006.1"/>
</dbReference>
<dbReference type="GO" id="GO:0003700">
    <property type="term" value="F:DNA-binding transcription factor activity"/>
    <property type="evidence" value="ECO:0007669"/>
    <property type="project" value="InterPro"/>
</dbReference>
<dbReference type="PANTHER" id="PTHR30126">
    <property type="entry name" value="HTH-TYPE TRANSCRIPTIONAL REGULATOR"/>
    <property type="match status" value="1"/>
</dbReference>
<name>A0A918MZP1_9ALTE</name>
<keyword evidence="3" id="KW-0238">DNA-binding</keyword>
<dbReference type="PRINTS" id="PR00039">
    <property type="entry name" value="HTHLYSR"/>
</dbReference>
<dbReference type="Gene3D" id="1.10.10.10">
    <property type="entry name" value="Winged helix-like DNA-binding domain superfamily/Winged helix DNA-binding domain"/>
    <property type="match status" value="1"/>
</dbReference>
<dbReference type="AlphaFoldDB" id="A0A918MZP1"/>
<sequence length="316" mass="34583">MLKATLEQWRMFKAVADAGGFNQAAEQVHKSQSSVHHAVQKLENALGVPLFESEGRRIKLTGPGELMLRRANFLLNEAQKTEAVAHSMQSGAETVLRVAVDIIFPSEVLYAVLDKVSEDFPLLRIEVEEAVLSGANSLLKAGNVDLAISALPISEGGQQEDAGNGFSEDLCQIGFIAAAHPEHPLHQLGRPLHTDDLKAHRQIVVRDSSTERKTDYGWLGAEQRWTVSHIRTSIDIICKGLGFAWLPLAMIEPYINAGQLKPLPMESGGCRNAMLYLNFEDGDCLGPAARTFIGELRYRTMALPTAESIDSSLTKT</sequence>
<dbReference type="Pfam" id="PF00126">
    <property type="entry name" value="HTH_1"/>
    <property type="match status" value="1"/>
</dbReference>
<evidence type="ECO:0000256" key="1">
    <source>
        <dbReference type="ARBA" id="ARBA00009437"/>
    </source>
</evidence>
<reference evidence="6" key="2">
    <citation type="submission" date="2020-09" db="EMBL/GenBank/DDBJ databases">
        <authorList>
            <person name="Sun Q."/>
            <person name="Kim S."/>
        </authorList>
    </citation>
    <scope>NUCLEOTIDE SEQUENCE</scope>
    <source>
        <strain evidence="6">KCTC 22164</strain>
    </source>
</reference>
<dbReference type="Proteomes" id="UP000631300">
    <property type="component" value="Unassembled WGS sequence"/>
</dbReference>
<organism evidence="6 7">
    <name type="scientific">Alteromonas halophila</name>
    <dbReference type="NCBI Taxonomy" id="516698"/>
    <lineage>
        <taxon>Bacteria</taxon>
        <taxon>Pseudomonadati</taxon>
        <taxon>Pseudomonadota</taxon>
        <taxon>Gammaproteobacteria</taxon>
        <taxon>Alteromonadales</taxon>
        <taxon>Alteromonadaceae</taxon>
        <taxon>Alteromonas/Salinimonas group</taxon>
        <taxon>Alteromonas</taxon>
    </lineage>
</organism>
<dbReference type="FunFam" id="1.10.10.10:FF:000001">
    <property type="entry name" value="LysR family transcriptional regulator"/>
    <property type="match status" value="1"/>
</dbReference>
<evidence type="ECO:0000256" key="3">
    <source>
        <dbReference type="ARBA" id="ARBA00023125"/>
    </source>
</evidence>
<evidence type="ECO:0000256" key="4">
    <source>
        <dbReference type="ARBA" id="ARBA00023163"/>
    </source>
</evidence>
<accession>A0A918MZP1</accession>
<dbReference type="InterPro" id="IPR005119">
    <property type="entry name" value="LysR_subst-bd"/>
</dbReference>
<dbReference type="Pfam" id="PF03466">
    <property type="entry name" value="LysR_substrate"/>
    <property type="match status" value="1"/>
</dbReference>
<evidence type="ECO:0000313" key="7">
    <source>
        <dbReference type="Proteomes" id="UP000631300"/>
    </source>
</evidence>
<gene>
    <name evidence="6" type="ORF">GCM10007391_25280</name>
</gene>
<dbReference type="InterPro" id="IPR036390">
    <property type="entry name" value="WH_DNA-bd_sf"/>
</dbReference>
<dbReference type="PROSITE" id="PS50931">
    <property type="entry name" value="HTH_LYSR"/>
    <property type="match status" value="1"/>
</dbReference>
<dbReference type="InterPro" id="IPR000847">
    <property type="entry name" value="LysR_HTH_N"/>
</dbReference>
<dbReference type="SUPFAM" id="SSF53850">
    <property type="entry name" value="Periplasmic binding protein-like II"/>
    <property type="match status" value="1"/>
</dbReference>
<evidence type="ECO:0000313" key="6">
    <source>
        <dbReference type="EMBL" id="GGW89895.1"/>
    </source>
</evidence>
<dbReference type="EMBL" id="BMXP01000006">
    <property type="protein sequence ID" value="GGW89895.1"/>
    <property type="molecule type" value="Genomic_DNA"/>
</dbReference>
<reference evidence="6" key="1">
    <citation type="journal article" date="2014" name="Int. J. Syst. Evol. Microbiol.">
        <title>Complete genome sequence of Corynebacterium casei LMG S-19264T (=DSM 44701T), isolated from a smear-ripened cheese.</title>
        <authorList>
            <consortium name="US DOE Joint Genome Institute (JGI-PGF)"/>
            <person name="Walter F."/>
            <person name="Albersmeier A."/>
            <person name="Kalinowski J."/>
            <person name="Ruckert C."/>
        </authorList>
    </citation>
    <scope>NUCLEOTIDE SEQUENCE</scope>
    <source>
        <strain evidence="6">KCTC 22164</strain>
    </source>
</reference>